<evidence type="ECO:0000259" key="8">
    <source>
        <dbReference type="Pfam" id="PF18052"/>
    </source>
</evidence>
<comment type="caution">
    <text evidence="11">The sequence shown here is derived from an EMBL/GenBank/DDBJ whole genome shotgun (WGS) entry which is preliminary data.</text>
</comment>
<sequence length="1070" mass="119333">MAATLSSLVTAFLDNLRSVINGEVITFPGVRSELEELEGRIKEIRCLLADAEGRAFYSAAIRVWLKELKEVMYDADDIVDDCKIAASGQLPEPFSSVQVVPPHLSSSLSLFNSVMFKHKIGKRLKGINCRLDEISRERSQFHLTSNVEETKKTSRLIGHQTSSLIHTDLIIGHTIQMDSKKLTNTLVGDEHDRMRLTVVAITGMGGIGKTTLAQVVYNDHVITAGFQLTAWVCVSKDFVGIKLLREIIACTGRDPGDAHTKEQLEQMLGSCISRKKIFLVLDDIWSANVWENILRNPLLCAAAGSKVLITTRFEAVARQMGAVHLHRVGQMSTADGWSLLRRKVCTHGEEEGDMVLSLRDVGVKIVERCGGLPLAIKVVGGVLRGRGKNREEWEEVLLSPTWSSSIFREDMNDMVMGALHLSYEDLPSHLKQCFLYLSLFPEDHVYRRPAVVRHWIAEGFVKVEGDTDHLHAPMLEEIGNEYFTQLVDRSLLQPQPAMIVDAECKMHDMLHSLAQLLAEDENLFGGTSDQLKDASPKLRRLSVAGGGGGGDDDMIDLDVLKTKGRLRTLILLKNPHGGQVLTAAIESLRHLRVLDLKGSPIEELPESVTSLRHLRYLDVSETAIRELPQSIAGLRSLQFLLLNKCRNIRALPDGITELRSLRSLELYRGTDVDQMPRGICGLTELRNLKDFVVHGDQGALEELAPLVNLYVLAVRKLERVRDKVRARSAALEKKASLFLLSLACTLPTAASSDEDVRRMADIYDELRPPPYLQHLHIVGYVGHTLPHWMWPPTPSSVSLIHHLSVLMLDCCINLCHLPPLWLLPHLNRLWIKSAHALKDIIPDRPNPILLTHASPSSCSSYCVSASNSTAAIAATTGNDTIVLFPKLEMLSLFVMPNLEKLWDCKGDGNGEHSIRAFPCLQEVCIYDCPKLTCLPGGLPTMKYLNVTDCPALMEVGNLSLPQLFSVHDSRSDVLPPWLAQVLVDPRDDLSFLILKVRSDLLRRILIQKEEDPSSPDWNVVKGFPGVHVKATDQEFEFLTYKKNPPSFQTNVQVTSSSNCEEREGQRCRLE</sequence>
<dbReference type="Pfam" id="PF18052">
    <property type="entry name" value="Rx_N"/>
    <property type="match status" value="1"/>
</dbReference>
<dbReference type="InterPro" id="IPR027417">
    <property type="entry name" value="P-loop_NTPase"/>
</dbReference>
<proteinExistence type="inferred from homology"/>
<dbReference type="OrthoDB" id="1050628at2759"/>
<accession>A0A843XQ22</accession>
<dbReference type="GO" id="GO:0002758">
    <property type="term" value="P:innate immune response-activating signaling pathway"/>
    <property type="evidence" value="ECO:0007669"/>
    <property type="project" value="UniProtKB-ARBA"/>
</dbReference>
<dbReference type="InterPro" id="IPR032675">
    <property type="entry name" value="LRR_dom_sf"/>
</dbReference>
<evidence type="ECO:0000256" key="4">
    <source>
        <dbReference type="ARBA" id="ARBA00022741"/>
    </source>
</evidence>
<evidence type="ECO:0000313" key="12">
    <source>
        <dbReference type="Proteomes" id="UP000652761"/>
    </source>
</evidence>
<dbReference type="PRINTS" id="PR00364">
    <property type="entry name" value="DISEASERSIST"/>
</dbReference>
<feature type="domain" description="Disease resistance R13L4/SHOC-2-like LRR" evidence="10">
    <location>
        <begin position="582"/>
        <end position="835"/>
    </location>
</feature>
<dbReference type="Proteomes" id="UP000652761">
    <property type="component" value="Unassembled WGS sequence"/>
</dbReference>
<gene>
    <name evidence="11" type="ORF">Taro_054951</name>
</gene>
<dbReference type="InterPro" id="IPR002182">
    <property type="entry name" value="NB-ARC"/>
</dbReference>
<evidence type="ECO:0000256" key="5">
    <source>
        <dbReference type="ARBA" id="ARBA00022821"/>
    </source>
</evidence>
<feature type="domain" description="Disease resistance protein winged helix" evidence="9">
    <location>
        <begin position="439"/>
        <end position="514"/>
    </location>
</feature>
<evidence type="ECO:0000259" key="9">
    <source>
        <dbReference type="Pfam" id="PF23559"/>
    </source>
</evidence>
<evidence type="ECO:0000256" key="2">
    <source>
        <dbReference type="ARBA" id="ARBA00022614"/>
    </source>
</evidence>
<dbReference type="InterPro" id="IPR038005">
    <property type="entry name" value="RX-like_CC"/>
</dbReference>
<keyword evidence="5" id="KW-0611">Plant defense</keyword>
<dbReference type="GO" id="GO:0043531">
    <property type="term" value="F:ADP binding"/>
    <property type="evidence" value="ECO:0007669"/>
    <property type="project" value="InterPro"/>
</dbReference>
<dbReference type="InterPro" id="IPR055414">
    <property type="entry name" value="LRR_R13L4/SHOC2-like"/>
</dbReference>
<dbReference type="GO" id="GO:0005524">
    <property type="term" value="F:ATP binding"/>
    <property type="evidence" value="ECO:0007669"/>
    <property type="project" value="UniProtKB-KW"/>
</dbReference>
<keyword evidence="3" id="KW-0677">Repeat</keyword>
<keyword evidence="12" id="KW-1185">Reference proteome</keyword>
<dbReference type="Pfam" id="PF23559">
    <property type="entry name" value="WHD_DRP"/>
    <property type="match status" value="1"/>
</dbReference>
<reference evidence="11" key="1">
    <citation type="submission" date="2017-07" db="EMBL/GenBank/DDBJ databases">
        <title>Taro Niue Genome Assembly and Annotation.</title>
        <authorList>
            <person name="Atibalentja N."/>
            <person name="Keating K."/>
            <person name="Fields C.J."/>
        </authorList>
    </citation>
    <scope>NUCLEOTIDE SEQUENCE</scope>
    <source>
        <strain evidence="11">Niue_2</strain>
        <tissue evidence="11">Leaf</tissue>
    </source>
</reference>
<dbReference type="AlphaFoldDB" id="A0A843XQ22"/>
<name>A0A843XQ22_COLES</name>
<dbReference type="Gene3D" id="1.20.5.4130">
    <property type="match status" value="1"/>
</dbReference>
<dbReference type="FunFam" id="1.10.10.10:FF:000322">
    <property type="entry name" value="Probable disease resistance protein At1g63360"/>
    <property type="match status" value="1"/>
</dbReference>
<evidence type="ECO:0000259" key="10">
    <source>
        <dbReference type="Pfam" id="PF23598"/>
    </source>
</evidence>
<dbReference type="GO" id="GO:0009626">
    <property type="term" value="P:plant-type hypersensitive response"/>
    <property type="evidence" value="ECO:0007669"/>
    <property type="project" value="UniProtKB-ARBA"/>
</dbReference>
<dbReference type="InterPro" id="IPR041118">
    <property type="entry name" value="Rx_N"/>
</dbReference>
<keyword evidence="6" id="KW-0067">ATP-binding</keyword>
<keyword evidence="4" id="KW-0547">Nucleotide-binding</keyword>
<dbReference type="PANTHER" id="PTHR36766">
    <property type="entry name" value="PLANT BROAD-SPECTRUM MILDEW RESISTANCE PROTEIN RPW8"/>
    <property type="match status" value="1"/>
</dbReference>
<dbReference type="GO" id="GO:0042742">
    <property type="term" value="P:defense response to bacterium"/>
    <property type="evidence" value="ECO:0007669"/>
    <property type="project" value="UniProtKB-ARBA"/>
</dbReference>
<dbReference type="PANTHER" id="PTHR36766:SF70">
    <property type="entry name" value="DISEASE RESISTANCE PROTEIN RGA4"/>
    <property type="match status" value="1"/>
</dbReference>
<comment type="similarity">
    <text evidence="1">Belongs to the disease resistance NB-LRR family.</text>
</comment>
<evidence type="ECO:0000256" key="6">
    <source>
        <dbReference type="ARBA" id="ARBA00022840"/>
    </source>
</evidence>
<organism evidence="11 12">
    <name type="scientific">Colocasia esculenta</name>
    <name type="common">Wild taro</name>
    <name type="synonym">Arum esculentum</name>
    <dbReference type="NCBI Taxonomy" id="4460"/>
    <lineage>
        <taxon>Eukaryota</taxon>
        <taxon>Viridiplantae</taxon>
        <taxon>Streptophyta</taxon>
        <taxon>Embryophyta</taxon>
        <taxon>Tracheophyta</taxon>
        <taxon>Spermatophyta</taxon>
        <taxon>Magnoliopsida</taxon>
        <taxon>Liliopsida</taxon>
        <taxon>Araceae</taxon>
        <taxon>Aroideae</taxon>
        <taxon>Colocasieae</taxon>
        <taxon>Colocasia</taxon>
    </lineage>
</organism>
<dbReference type="Pfam" id="PF00931">
    <property type="entry name" value="NB-ARC"/>
    <property type="match status" value="1"/>
</dbReference>
<feature type="domain" description="NB-ARC" evidence="7">
    <location>
        <begin position="179"/>
        <end position="346"/>
    </location>
</feature>
<dbReference type="Gene3D" id="1.10.10.10">
    <property type="entry name" value="Winged helix-like DNA-binding domain superfamily/Winged helix DNA-binding domain"/>
    <property type="match status" value="1"/>
</dbReference>
<dbReference type="EMBL" id="NMUH01011772">
    <property type="protein sequence ID" value="MQM21904.1"/>
    <property type="molecule type" value="Genomic_DNA"/>
</dbReference>
<feature type="domain" description="Disease resistance N-terminal" evidence="8">
    <location>
        <begin position="9"/>
        <end position="89"/>
    </location>
</feature>
<evidence type="ECO:0000256" key="3">
    <source>
        <dbReference type="ARBA" id="ARBA00022737"/>
    </source>
</evidence>
<dbReference type="Gene3D" id="3.40.50.300">
    <property type="entry name" value="P-loop containing nucleotide triphosphate hydrolases"/>
    <property type="match status" value="1"/>
</dbReference>
<evidence type="ECO:0000256" key="1">
    <source>
        <dbReference type="ARBA" id="ARBA00008894"/>
    </source>
</evidence>
<evidence type="ECO:0000313" key="11">
    <source>
        <dbReference type="EMBL" id="MQM21904.1"/>
    </source>
</evidence>
<dbReference type="Pfam" id="PF23598">
    <property type="entry name" value="LRR_14"/>
    <property type="match status" value="1"/>
</dbReference>
<dbReference type="InterPro" id="IPR058922">
    <property type="entry name" value="WHD_DRP"/>
</dbReference>
<dbReference type="FunFam" id="3.40.50.300:FF:001091">
    <property type="entry name" value="Probable disease resistance protein At1g61300"/>
    <property type="match status" value="1"/>
</dbReference>
<dbReference type="Gene3D" id="1.10.8.430">
    <property type="entry name" value="Helical domain of apoptotic protease-activating factors"/>
    <property type="match status" value="1"/>
</dbReference>
<protein>
    <submittedName>
        <fullName evidence="11">Uncharacterized protein</fullName>
    </submittedName>
</protein>
<evidence type="ECO:0000259" key="7">
    <source>
        <dbReference type="Pfam" id="PF00931"/>
    </source>
</evidence>
<dbReference type="SUPFAM" id="SSF52540">
    <property type="entry name" value="P-loop containing nucleoside triphosphate hydrolases"/>
    <property type="match status" value="1"/>
</dbReference>
<dbReference type="InterPro" id="IPR042197">
    <property type="entry name" value="Apaf_helical"/>
</dbReference>
<dbReference type="Gene3D" id="3.80.10.10">
    <property type="entry name" value="Ribonuclease Inhibitor"/>
    <property type="match status" value="2"/>
</dbReference>
<dbReference type="InterPro" id="IPR036388">
    <property type="entry name" value="WH-like_DNA-bd_sf"/>
</dbReference>
<dbReference type="SUPFAM" id="SSF52058">
    <property type="entry name" value="L domain-like"/>
    <property type="match status" value="1"/>
</dbReference>
<keyword evidence="2" id="KW-0433">Leucine-rich repeat</keyword>
<dbReference type="CDD" id="cd14798">
    <property type="entry name" value="RX-CC_like"/>
    <property type="match status" value="1"/>
</dbReference>